<feature type="compositionally biased region" description="Polar residues" evidence="1">
    <location>
        <begin position="205"/>
        <end position="216"/>
    </location>
</feature>
<sequence>MSSPSRRPYGRHPSSEDEAELGSSKRVLAEHARRSRSRSRQRASTAVGSSSPTIDNNANTLSQSSSHLALSEARRRGRSVSRQRLDSSSHSKNAAPPIRGRSSSRSGGGGRISSAGLSSLKDQLASFETPKRTSSGLKYPSSLYFEAARGLSSGDDSLQSSESSSHHGGGGLASFLTPPVSTNQNRTQLNSLHAAATSKHHHHQGTSSDDSDNQSLADFWQDEEHQEGGEAQEKPSSKATTNFARQTSLDSSQSSFMGGTSWNPTSFYQNQLHQHMDEVEDTY</sequence>
<keyword evidence="3" id="KW-1185">Reference proteome</keyword>
<name>A0A9N8I1A9_9STRA</name>
<accession>A0A9N8I1A9</accession>
<evidence type="ECO:0000313" key="2">
    <source>
        <dbReference type="EMBL" id="CAB9531208.1"/>
    </source>
</evidence>
<evidence type="ECO:0000256" key="1">
    <source>
        <dbReference type="SAM" id="MobiDB-lite"/>
    </source>
</evidence>
<feature type="compositionally biased region" description="Basic and acidic residues" evidence="1">
    <location>
        <begin position="222"/>
        <end position="236"/>
    </location>
</feature>
<protein>
    <submittedName>
        <fullName evidence="2">Uncharacterized protein</fullName>
    </submittedName>
</protein>
<dbReference type="Proteomes" id="UP001153069">
    <property type="component" value="Unassembled WGS sequence"/>
</dbReference>
<feature type="compositionally biased region" description="Polar residues" evidence="1">
    <location>
        <begin position="46"/>
        <end position="68"/>
    </location>
</feature>
<feature type="compositionally biased region" description="Low complexity" evidence="1">
    <location>
        <begin position="151"/>
        <end position="163"/>
    </location>
</feature>
<reference evidence="2" key="1">
    <citation type="submission" date="2020-06" db="EMBL/GenBank/DDBJ databases">
        <authorList>
            <consortium name="Plant Systems Biology data submission"/>
        </authorList>
    </citation>
    <scope>NUCLEOTIDE SEQUENCE</scope>
    <source>
        <strain evidence="2">D6</strain>
    </source>
</reference>
<feature type="region of interest" description="Disordered" evidence="1">
    <location>
        <begin position="151"/>
        <end position="266"/>
    </location>
</feature>
<dbReference type="AlphaFoldDB" id="A0A9N8I1A9"/>
<feature type="compositionally biased region" description="Polar residues" evidence="1">
    <location>
        <begin position="179"/>
        <end position="191"/>
    </location>
</feature>
<dbReference type="EMBL" id="CAICTM010003322">
    <property type="protein sequence ID" value="CAB9531208.1"/>
    <property type="molecule type" value="Genomic_DNA"/>
</dbReference>
<comment type="caution">
    <text evidence="2">The sequence shown here is derived from an EMBL/GenBank/DDBJ whole genome shotgun (WGS) entry which is preliminary data.</text>
</comment>
<feature type="compositionally biased region" description="Low complexity" evidence="1">
    <location>
        <begin position="95"/>
        <end position="105"/>
    </location>
</feature>
<feature type="compositionally biased region" description="Polar residues" evidence="1">
    <location>
        <begin position="237"/>
        <end position="266"/>
    </location>
</feature>
<proteinExistence type="predicted"/>
<gene>
    <name evidence="2" type="ORF">SEMRO_3324_G346800.1</name>
</gene>
<organism evidence="2 3">
    <name type="scientific">Seminavis robusta</name>
    <dbReference type="NCBI Taxonomy" id="568900"/>
    <lineage>
        <taxon>Eukaryota</taxon>
        <taxon>Sar</taxon>
        <taxon>Stramenopiles</taxon>
        <taxon>Ochrophyta</taxon>
        <taxon>Bacillariophyta</taxon>
        <taxon>Bacillariophyceae</taxon>
        <taxon>Bacillariophycidae</taxon>
        <taxon>Naviculales</taxon>
        <taxon>Naviculaceae</taxon>
        <taxon>Seminavis</taxon>
    </lineage>
</organism>
<feature type="region of interest" description="Disordered" evidence="1">
    <location>
        <begin position="1"/>
        <end position="117"/>
    </location>
</feature>
<evidence type="ECO:0000313" key="3">
    <source>
        <dbReference type="Proteomes" id="UP001153069"/>
    </source>
</evidence>